<feature type="domain" description="HTH lysR-type" evidence="5">
    <location>
        <begin position="2"/>
        <end position="59"/>
    </location>
</feature>
<evidence type="ECO:0000259" key="5">
    <source>
        <dbReference type="PROSITE" id="PS50931"/>
    </source>
</evidence>
<evidence type="ECO:0000313" key="7">
    <source>
        <dbReference type="Proteomes" id="UP001210678"/>
    </source>
</evidence>
<dbReference type="PANTHER" id="PTHR30126:SF99">
    <property type="entry name" value="TRANSCRIPTIONAL REGULATOR LYSR FAMILY"/>
    <property type="match status" value="1"/>
</dbReference>
<evidence type="ECO:0000256" key="1">
    <source>
        <dbReference type="ARBA" id="ARBA00009437"/>
    </source>
</evidence>
<name>A0ABT4YWC7_9VIBR</name>
<accession>A0ABT4YWC7</accession>
<gene>
    <name evidence="6" type="ORF">PGX00_20355</name>
</gene>
<evidence type="ECO:0000256" key="4">
    <source>
        <dbReference type="ARBA" id="ARBA00023163"/>
    </source>
</evidence>
<dbReference type="SUPFAM" id="SSF46785">
    <property type="entry name" value="Winged helix' DNA-binding domain"/>
    <property type="match status" value="1"/>
</dbReference>
<dbReference type="InterPro" id="IPR036390">
    <property type="entry name" value="WH_DNA-bd_sf"/>
</dbReference>
<dbReference type="Pfam" id="PF00126">
    <property type="entry name" value="HTH_1"/>
    <property type="match status" value="1"/>
</dbReference>
<reference evidence="6 7" key="1">
    <citation type="submission" date="2023-01" db="EMBL/GenBank/DDBJ databases">
        <title>Vibrio sp. KJ40-1 sp.nov, isolated from marine algae.</title>
        <authorList>
            <person name="Butt M."/>
            <person name="Kim J.M.J."/>
            <person name="Jeon C.O.C."/>
        </authorList>
    </citation>
    <scope>NUCLEOTIDE SEQUENCE [LARGE SCALE GENOMIC DNA]</scope>
    <source>
        <strain evidence="6 7">KJ40-1</strain>
    </source>
</reference>
<dbReference type="Gene3D" id="1.10.10.10">
    <property type="entry name" value="Winged helix-like DNA-binding domain superfamily/Winged helix DNA-binding domain"/>
    <property type="match status" value="1"/>
</dbReference>
<dbReference type="EMBL" id="JAQLOI010000003">
    <property type="protein sequence ID" value="MDB1125885.1"/>
    <property type="molecule type" value="Genomic_DNA"/>
</dbReference>
<dbReference type="Gene3D" id="3.40.190.10">
    <property type="entry name" value="Periplasmic binding protein-like II"/>
    <property type="match status" value="2"/>
</dbReference>
<keyword evidence="4" id="KW-0804">Transcription</keyword>
<dbReference type="InterPro" id="IPR005119">
    <property type="entry name" value="LysR_subst-bd"/>
</dbReference>
<dbReference type="InterPro" id="IPR036388">
    <property type="entry name" value="WH-like_DNA-bd_sf"/>
</dbReference>
<keyword evidence="3" id="KW-0238">DNA-binding</keyword>
<dbReference type="InterPro" id="IPR000847">
    <property type="entry name" value="LysR_HTH_N"/>
</dbReference>
<evidence type="ECO:0000256" key="3">
    <source>
        <dbReference type="ARBA" id="ARBA00023125"/>
    </source>
</evidence>
<comment type="similarity">
    <text evidence="1">Belongs to the LysR transcriptional regulatory family.</text>
</comment>
<dbReference type="Proteomes" id="UP001210678">
    <property type="component" value="Unassembled WGS sequence"/>
</dbReference>
<dbReference type="SUPFAM" id="SSF53850">
    <property type="entry name" value="Periplasmic binding protein-like II"/>
    <property type="match status" value="1"/>
</dbReference>
<keyword evidence="7" id="KW-1185">Reference proteome</keyword>
<dbReference type="RefSeq" id="WP_272140007.1">
    <property type="nucleotide sequence ID" value="NZ_JAQLOI010000003.1"/>
</dbReference>
<keyword evidence="2" id="KW-0805">Transcription regulation</keyword>
<evidence type="ECO:0000313" key="6">
    <source>
        <dbReference type="EMBL" id="MDB1125885.1"/>
    </source>
</evidence>
<evidence type="ECO:0000256" key="2">
    <source>
        <dbReference type="ARBA" id="ARBA00023015"/>
    </source>
</evidence>
<sequence length="293" mass="33439">MLNAQWLNTFITLVEVGHFTKTAEKLFMTQPGVSQHIKKLEMQLNVELLEKNGKQFELTDAGQQVYQYALALQSKENELIEAVKVDSPHAGKCLFAMSGSLCMQFQVLFLDRQIDHPALFVSLESAPNYRIVDELLSSKIDLGIVTQKIPSPQLEYQLIGEEKLCLVVPFGFDLQNWMLNDLISLGVINHPDCEHYLLQFLSTCNQEHELNNIPHTGYINQLSQILNPVAKGLGFTLLPESAVNAFPSQDQISILPLTEEIKEPLYLVQKRYRSLPNRYNWFIDTIKESFSRI</sequence>
<dbReference type="PRINTS" id="PR00039">
    <property type="entry name" value="HTHLYSR"/>
</dbReference>
<dbReference type="Pfam" id="PF03466">
    <property type="entry name" value="LysR_substrate"/>
    <property type="match status" value="1"/>
</dbReference>
<comment type="caution">
    <text evidence="6">The sequence shown here is derived from an EMBL/GenBank/DDBJ whole genome shotgun (WGS) entry which is preliminary data.</text>
</comment>
<protein>
    <submittedName>
        <fullName evidence="6">LysR family transcriptional regulator</fullName>
    </submittedName>
</protein>
<dbReference type="CDD" id="cd05466">
    <property type="entry name" value="PBP2_LTTR_substrate"/>
    <property type="match status" value="1"/>
</dbReference>
<dbReference type="PROSITE" id="PS50931">
    <property type="entry name" value="HTH_LYSR"/>
    <property type="match status" value="1"/>
</dbReference>
<dbReference type="PANTHER" id="PTHR30126">
    <property type="entry name" value="HTH-TYPE TRANSCRIPTIONAL REGULATOR"/>
    <property type="match status" value="1"/>
</dbReference>
<proteinExistence type="inferred from homology"/>
<organism evidence="6 7">
    <name type="scientific">Vibrio algarum</name>
    <dbReference type="NCBI Taxonomy" id="3020714"/>
    <lineage>
        <taxon>Bacteria</taxon>
        <taxon>Pseudomonadati</taxon>
        <taxon>Pseudomonadota</taxon>
        <taxon>Gammaproteobacteria</taxon>
        <taxon>Vibrionales</taxon>
        <taxon>Vibrionaceae</taxon>
        <taxon>Vibrio</taxon>
    </lineage>
</organism>